<reference evidence="10 11" key="1">
    <citation type="journal article" date="2024" name="Nat. Commun.">
        <title>Phylogenomics reveals the evolutionary origins of lichenization in chlorophyte algae.</title>
        <authorList>
            <person name="Puginier C."/>
            <person name="Libourel C."/>
            <person name="Otte J."/>
            <person name="Skaloud P."/>
            <person name="Haon M."/>
            <person name="Grisel S."/>
            <person name="Petersen M."/>
            <person name="Berrin J.G."/>
            <person name="Delaux P.M."/>
            <person name="Dal Grande F."/>
            <person name="Keller J."/>
        </authorList>
    </citation>
    <scope>NUCLEOTIDE SEQUENCE [LARGE SCALE GENOMIC DNA]</scope>
    <source>
        <strain evidence="10 11">SAG 2036</strain>
    </source>
</reference>
<keyword evidence="3 8" id="KW-0328">Glycosyltransferase</keyword>
<dbReference type="PANTHER" id="PTHR21461">
    <property type="entry name" value="GLYCOSYLTRANSFERASE FAMILY 92 PROTEIN"/>
    <property type="match status" value="1"/>
</dbReference>
<keyword evidence="7" id="KW-0472">Membrane</keyword>
<dbReference type="InterPro" id="IPR008166">
    <property type="entry name" value="Glyco_transf_92"/>
</dbReference>
<comment type="similarity">
    <text evidence="2 8">Belongs to the glycosyltransferase 92 family.</text>
</comment>
<organism evidence="10 11">
    <name type="scientific">Symbiochloris irregularis</name>
    <dbReference type="NCBI Taxonomy" id="706552"/>
    <lineage>
        <taxon>Eukaryota</taxon>
        <taxon>Viridiplantae</taxon>
        <taxon>Chlorophyta</taxon>
        <taxon>core chlorophytes</taxon>
        <taxon>Trebouxiophyceae</taxon>
        <taxon>Trebouxiales</taxon>
        <taxon>Trebouxiaceae</taxon>
        <taxon>Symbiochloris</taxon>
    </lineage>
</organism>
<gene>
    <name evidence="10" type="ORF">WJX73_010007</name>
</gene>
<dbReference type="GO" id="GO:0016757">
    <property type="term" value="F:glycosyltransferase activity"/>
    <property type="evidence" value="ECO:0007669"/>
    <property type="project" value="UniProtKB-UniRule"/>
</dbReference>
<keyword evidence="6" id="KW-1133">Transmembrane helix</keyword>
<accession>A0AAW1P3L5</accession>
<evidence type="ECO:0000256" key="1">
    <source>
        <dbReference type="ARBA" id="ARBA00004167"/>
    </source>
</evidence>
<keyword evidence="4 8" id="KW-0808">Transferase</keyword>
<evidence type="ECO:0000256" key="3">
    <source>
        <dbReference type="ARBA" id="ARBA00022676"/>
    </source>
</evidence>
<evidence type="ECO:0000256" key="7">
    <source>
        <dbReference type="ARBA" id="ARBA00023136"/>
    </source>
</evidence>
<comment type="caution">
    <text evidence="10">The sequence shown here is derived from an EMBL/GenBank/DDBJ whole genome shotgun (WGS) entry which is preliminary data.</text>
</comment>
<comment type="subcellular location">
    <subcellularLocation>
        <location evidence="1">Membrane</location>
        <topology evidence="1">Single-pass membrane protein</topology>
    </subcellularLocation>
</comment>
<feature type="region of interest" description="Disordered" evidence="9">
    <location>
        <begin position="1"/>
        <end position="31"/>
    </location>
</feature>
<keyword evidence="11" id="KW-1185">Reference proteome</keyword>
<keyword evidence="5" id="KW-0812">Transmembrane</keyword>
<evidence type="ECO:0000313" key="11">
    <source>
        <dbReference type="Proteomes" id="UP001465755"/>
    </source>
</evidence>
<evidence type="ECO:0000313" key="10">
    <source>
        <dbReference type="EMBL" id="KAK9803557.1"/>
    </source>
</evidence>
<dbReference type="GO" id="GO:0016020">
    <property type="term" value="C:membrane"/>
    <property type="evidence" value="ECO:0007669"/>
    <property type="project" value="UniProtKB-SubCell"/>
</dbReference>
<protein>
    <recommendedName>
        <fullName evidence="8">Glycosyltransferase family 92 protein</fullName>
        <ecNumber evidence="8">2.4.1.-</ecNumber>
    </recommendedName>
</protein>
<proteinExistence type="inferred from homology"/>
<dbReference type="Pfam" id="PF01697">
    <property type="entry name" value="Glyco_transf_92"/>
    <property type="match status" value="1"/>
</dbReference>
<evidence type="ECO:0000256" key="6">
    <source>
        <dbReference type="ARBA" id="ARBA00022989"/>
    </source>
</evidence>
<evidence type="ECO:0000256" key="9">
    <source>
        <dbReference type="SAM" id="MobiDB-lite"/>
    </source>
</evidence>
<dbReference type="Proteomes" id="UP001465755">
    <property type="component" value="Unassembled WGS sequence"/>
</dbReference>
<dbReference type="GO" id="GO:0005737">
    <property type="term" value="C:cytoplasm"/>
    <property type="evidence" value="ECO:0007669"/>
    <property type="project" value="TreeGrafter"/>
</dbReference>
<evidence type="ECO:0000256" key="5">
    <source>
        <dbReference type="ARBA" id="ARBA00022692"/>
    </source>
</evidence>
<evidence type="ECO:0000256" key="2">
    <source>
        <dbReference type="ARBA" id="ARBA00007647"/>
    </source>
</evidence>
<dbReference type="EMBL" id="JALJOQ010000058">
    <property type="protein sequence ID" value="KAK9803557.1"/>
    <property type="molecule type" value="Genomic_DNA"/>
</dbReference>
<dbReference type="EC" id="2.4.1.-" evidence="8"/>
<evidence type="ECO:0000256" key="4">
    <source>
        <dbReference type="ARBA" id="ARBA00022679"/>
    </source>
</evidence>
<dbReference type="AlphaFoldDB" id="A0AAW1P3L5"/>
<sequence length="434" mass="48560">MTPLRAVSPKSSASKCHPSPRQPLSRSSSKCQRSCNDGGRASGPIAAACSLLCAAAVFAVWLQASAAAHPPRGTYVAMCLIVKDQHRDVVEWIQHHRNLGVEQFYVMDHNSSVPLILELHPLVNEGLVQYEYFRDFTHSSGFPQSWAYDHCLQHAKEHNFMAFIDADEFIMLKDNLTLPQLLEEYESYGALAPNVLIFGSSGHETRPPNTTEAYYKCAPLQAEDNRHVKVIANTRYTLTAGPDPHTFLYSAGKFAVTERFQRINGPRSLNVSNDRIAIHHYATRSREEFRDKVERGPAHGNIGKSWEFFDLVNAMSTEVCLDGIRDATSQTQELEGDPLHSALPAGDDTSKQAMFSAMERAGYYQAHKELTKKSLEHAFEQLEGISESQSPAEDDAAKKLMHSAMKRAGYFHAHRRRTKHSNSGTLLARSRHIL</sequence>
<evidence type="ECO:0000256" key="8">
    <source>
        <dbReference type="RuleBase" id="RU366017"/>
    </source>
</evidence>
<name>A0AAW1P3L5_9CHLO</name>
<dbReference type="PANTHER" id="PTHR21461:SF69">
    <property type="entry name" value="GLYCOSYLTRANSFERASE FAMILY 92 PROTEIN"/>
    <property type="match status" value="1"/>
</dbReference>